<evidence type="ECO:0000313" key="2">
    <source>
        <dbReference type="EMBL" id="CAL1699044.1"/>
    </source>
</evidence>
<dbReference type="EMBL" id="OZ037954">
    <property type="protein sequence ID" value="CAL1699044.1"/>
    <property type="molecule type" value="Genomic_DNA"/>
</dbReference>
<evidence type="ECO:0000256" key="1">
    <source>
        <dbReference type="SAM" id="Phobius"/>
    </source>
</evidence>
<gene>
    <name evidence="2" type="ORF">GFSPODELE1_LOCUS2467</name>
</gene>
<accession>A0ABP1CWK8</accession>
<dbReference type="Proteomes" id="UP001497453">
    <property type="component" value="Chromosome 11"/>
</dbReference>
<keyword evidence="1" id="KW-1133">Transmembrane helix</keyword>
<sequence length="134" mass="14983">MIIGTDGLPHFVTLFLGNRLKSSIMQSVNVLINVPDPLYHSAEIPIFPARIIAWCAPFFLTLCCVISGRNLHHWKPASTCFVSHVVQCSVIQLRASCSQISRKSADSHRRYEDVMVMRTSVCVYHASAHSQDLS</sequence>
<organism evidence="2 3">
    <name type="scientific">Somion occarium</name>
    <dbReference type="NCBI Taxonomy" id="3059160"/>
    <lineage>
        <taxon>Eukaryota</taxon>
        <taxon>Fungi</taxon>
        <taxon>Dikarya</taxon>
        <taxon>Basidiomycota</taxon>
        <taxon>Agaricomycotina</taxon>
        <taxon>Agaricomycetes</taxon>
        <taxon>Polyporales</taxon>
        <taxon>Cerrenaceae</taxon>
        <taxon>Somion</taxon>
    </lineage>
</organism>
<protein>
    <submittedName>
        <fullName evidence="2">Uncharacterized protein</fullName>
    </submittedName>
</protein>
<reference evidence="3" key="1">
    <citation type="submission" date="2024-04" db="EMBL/GenBank/DDBJ databases">
        <authorList>
            <person name="Shaw F."/>
            <person name="Minotto A."/>
        </authorList>
    </citation>
    <scope>NUCLEOTIDE SEQUENCE [LARGE SCALE GENOMIC DNA]</scope>
</reference>
<feature type="transmembrane region" description="Helical" evidence="1">
    <location>
        <begin position="47"/>
        <end position="66"/>
    </location>
</feature>
<keyword evidence="3" id="KW-1185">Reference proteome</keyword>
<name>A0ABP1CWK8_9APHY</name>
<proteinExistence type="predicted"/>
<keyword evidence="1" id="KW-0812">Transmembrane</keyword>
<keyword evidence="1" id="KW-0472">Membrane</keyword>
<evidence type="ECO:0000313" key="3">
    <source>
        <dbReference type="Proteomes" id="UP001497453"/>
    </source>
</evidence>